<accession>T2JTU4</accession>
<dbReference type="GO" id="GO:0008610">
    <property type="term" value="P:lipid biosynthetic process"/>
    <property type="evidence" value="ECO:0007669"/>
    <property type="project" value="UniProtKB-ARBA"/>
</dbReference>
<dbReference type="Gene3D" id="3.30.559.10">
    <property type="entry name" value="Chloramphenicol acetyltransferase-like domain"/>
    <property type="match status" value="1"/>
</dbReference>
<organism evidence="2 3">
    <name type="scientific">Crocosphaera watsonii WH 0402</name>
    <dbReference type="NCBI Taxonomy" id="1284629"/>
    <lineage>
        <taxon>Bacteria</taxon>
        <taxon>Bacillati</taxon>
        <taxon>Cyanobacteriota</taxon>
        <taxon>Cyanophyceae</taxon>
        <taxon>Oscillatoriophycideae</taxon>
        <taxon>Chroococcales</taxon>
        <taxon>Aphanothecaceae</taxon>
        <taxon>Crocosphaera</taxon>
    </lineage>
</organism>
<evidence type="ECO:0000313" key="3">
    <source>
        <dbReference type="Proteomes" id="UP000018130"/>
    </source>
</evidence>
<dbReference type="InterPro" id="IPR001242">
    <property type="entry name" value="Condensation_dom"/>
</dbReference>
<feature type="domain" description="Condensation" evidence="1">
    <location>
        <begin position="1"/>
        <end position="111"/>
    </location>
</feature>
<gene>
    <name evidence="2" type="ORF">CWATWH0402_4205</name>
</gene>
<evidence type="ECO:0000313" key="2">
    <source>
        <dbReference type="EMBL" id="CCQ69243.1"/>
    </source>
</evidence>
<dbReference type="EMBL" id="CAQN01000929">
    <property type="protein sequence ID" value="CCQ69243.1"/>
    <property type="molecule type" value="Genomic_DNA"/>
</dbReference>
<sequence length="120" mass="14108">MHHIIFDAWSIGIFFRELAEFYAAYSQGKDINLPSFSIQYADYAAWQRKWLSGEAEQNQVNYWKKKLKGLPLLLEIPTDYPRPPVQTFQGTHQSFSLNQELSKNLNNFLKERVLLCLCYS</sequence>
<dbReference type="InterPro" id="IPR023213">
    <property type="entry name" value="CAT-like_dom_sf"/>
</dbReference>
<reference evidence="2 3" key="2">
    <citation type="submission" date="2013-09" db="EMBL/GenBank/DDBJ databases">
        <title>Whole genome comparison of six Crocosphaera watsonii strains with differing phenotypes.</title>
        <authorList>
            <person name="Bench S.R."/>
            <person name="Heller P."/>
            <person name="Frank I."/>
            <person name="Arciniega M."/>
            <person name="Shilova I.N."/>
            <person name="Zehr J.P."/>
        </authorList>
    </citation>
    <scope>NUCLEOTIDE SEQUENCE [LARGE SCALE GENOMIC DNA]</scope>
    <source>
        <strain evidence="2 3">WH 0402</strain>
    </source>
</reference>
<comment type="caution">
    <text evidence="2">The sequence shown here is derived from an EMBL/GenBank/DDBJ whole genome shotgun (WGS) entry which is preliminary data.</text>
</comment>
<dbReference type="Proteomes" id="UP000018130">
    <property type="component" value="Unassembled WGS sequence"/>
</dbReference>
<dbReference type="Pfam" id="PF00668">
    <property type="entry name" value="Condensation"/>
    <property type="match status" value="1"/>
</dbReference>
<dbReference type="Gene3D" id="3.30.559.30">
    <property type="entry name" value="Nonribosomal peptide synthetase, condensation domain"/>
    <property type="match status" value="1"/>
</dbReference>
<dbReference type="SUPFAM" id="SSF52777">
    <property type="entry name" value="CoA-dependent acyltransferases"/>
    <property type="match status" value="2"/>
</dbReference>
<evidence type="ECO:0000259" key="1">
    <source>
        <dbReference type="Pfam" id="PF00668"/>
    </source>
</evidence>
<protein>
    <submittedName>
        <fullName evidence="2">Peptide synthetase</fullName>
    </submittedName>
</protein>
<name>T2JTU4_CROWT</name>
<proteinExistence type="predicted"/>
<dbReference type="AlphaFoldDB" id="T2JTU4"/>
<reference evidence="2 3" key="1">
    <citation type="submission" date="2013-01" db="EMBL/GenBank/DDBJ databases">
        <authorList>
            <person name="Bench S."/>
        </authorList>
    </citation>
    <scope>NUCLEOTIDE SEQUENCE [LARGE SCALE GENOMIC DNA]</scope>
    <source>
        <strain evidence="2 3">WH 0402</strain>
    </source>
</reference>
<dbReference type="GO" id="GO:0003824">
    <property type="term" value="F:catalytic activity"/>
    <property type="evidence" value="ECO:0007669"/>
    <property type="project" value="InterPro"/>
</dbReference>